<keyword evidence="4" id="KW-1185">Reference proteome</keyword>
<feature type="region of interest" description="Disordered" evidence="1">
    <location>
        <begin position="713"/>
        <end position="737"/>
    </location>
</feature>
<accession>A0ABY2X6I8</accession>
<evidence type="ECO:0000313" key="3">
    <source>
        <dbReference type="EMBL" id="TMV10643.1"/>
    </source>
</evidence>
<keyword evidence="2" id="KW-0732">Signal</keyword>
<proteinExistence type="predicted"/>
<dbReference type="Proteomes" id="UP001191082">
    <property type="component" value="Unassembled WGS sequence"/>
</dbReference>
<organism evidence="3 4">
    <name type="scientific">Arenibacterium halophilum</name>
    <dbReference type="NCBI Taxonomy" id="2583821"/>
    <lineage>
        <taxon>Bacteria</taxon>
        <taxon>Pseudomonadati</taxon>
        <taxon>Pseudomonadota</taxon>
        <taxon>Alphaproteobacteria</taxon>
        <taxon>Rhodobacterales</taxon>
        <taxon>Paracoccaceae</taxon>
        <taxon>Arenibacterium</taxon>
    </lineage>
</organism>
<feature type="chain" id="PRO_5045149368" evidence="2">
    <location>
        <begin position="20"/>
        <end position="752"/>
    </location>
</feature>
<evidence type="ECO:0000313" key="4">
    <source>
        <dbReference type="Proteomes" id="UP001191082"/>
    </source>
</evidence>
<comment type="caution">
    <text evidence="3">The sequence shown here is derived from an EMBL/GenBank/DDBJ whole genome shotgun (WGS) entry which is preliminary data.</text>
</comment>
<gene>
    <name evidence="3" type="ORF">FGK64_17880</name>
</gene>
<protein>
    <submittedName>
        <fullName evidence="3">Uncharacterized protein</fullName>
    </submittedName>
</protein>
<evidence type="ECO:0000256" key="2">
    <source>
        <dbReference type="SAM" id="SignalP"/>
    </source>
</evidence>
<dbReference type="RefSeq" id="WP_138865216.1">
    <property type="nucleotide sequence ID" value="NZ_VCPC01000004.1"/>
</dbReference>
<dbReference type="EMBL" id="VCPC01000004">
    <property type="protein sequence ID" value="TMV10643.1"/>
    <property type="molecule type" value="Genomic_DNA"/>
</dbReference>
<reference evidence="3 4" key="1">
    <citation type="submission" date="2019-05" db="EMBL/GenBank/DDBJ databases">
        <title>Marivita sp. nov. isolated from sea sediment.</title>
        <authorList>
            <person name="Kim W."/>
        </authorList>
    </citation>
    <scope>NUCLEOTIDE SEQUENCE [LARGE SCALE GENOMIC DNA]</scope>
    <source>
        <strain evidence="3 4">CAU 1492</strain>
    </source>
</reference>
<feature type="signal peptide" evidence="2">
    <location>
        <begin position="1"/>
        <end position="19"/>
    </location>
</feature>
<name>A0ABY2X6I8_9RHOB</name>
<evidence type="ECO:0000256" key="1">
    <source>
        <dbReference type="SAM" id="MobiDB-lite"/>
    </source>
</evidence>
<sequence>MMYRLAICLTLIFCSPLSAQSMPVRSGEHDGFTRFTVGISKGASWSIEADDAQARLRVEGIDGRFDLSDAFTRIRRTRVANASQATAGAPLIFDLNCRCQVSSFLSGDSLIVIDFRDSAQADAAWLNLPIRATGGFAFQLPASRVPVSSDDVEPNRNEEAAAISLPLDLMRQPLPSRENENRYNRIQNAAVSAMEQRLIEQITRAESQGLIESQSRAMVSEAERQSEPTIRKVELKNADIPTVRNLAVTTSVDRDLASLAADIATPSETTFCIPTSQVNMQDWATDAPFSAQIGHWRAAIVGEFDRVDLDSVESLVRTYLYFGFGVEAQQALNLAEPPLKNQALYDVIAQILDGRQGTSRNPFSGQQSCDTDAALWAVLSEPARMENINDDAIQRATSRLPPYVRELVGPRLALGFARAGRKDSAEGVLRSVDRIAEASAPELALAHASTAELRGEPDLAKEKRYEIAMGDNEQSPTALIEAINMANRSKEAVPPDLVSLAQAYVTEFRNSEISEPLERALILATALNGDFGTAFEGLDEYASHADRDARDLRIGLLELMSERAADIEFLRQALKETAGVEDDLPETLSNDMAERFLELGFARPAQRLLSGASANPPSRERRILRAKAALAANLPREALVAVLGLSGPDVTELRAEAALQTRNHSQAASLFAESGRSDQAVRSSWLADTTSDEIKPPSEERYRQIFEQIGALSDASGTASEQTPLRRAETLVEQSNSTRDGVRALLDAVSVD</sequence>